<accession>A0A1Z4BVK9</accession>
<dbReference type="Proteomes" id="UP000197019">
    <property type="component" value="Chromosome"/>
</dbReference>
<keyword evidence="10 15" id="KW-0066">ATP synthesis</keyword>
<keyword evidence="7 15" id="KW-1133">Transmembrane helix</keyword>
<evidence type="ECO:0000313" key="19">
    <source>
        <dbReference type="EMBL" id="POZ53252.1"/>
    </source>
</evidence>
<dbReference type="InterPro" id="IPR005864">
    <property type="entry name" value="ATP_synth_F0_bsu_bac"/>
</dbReference>
<dbReference type="SUPFAM" id="SSF81573">
    <property type="entry name" value="F1F0 ATP synthase subunit B, membrane domain"/>
    <property type="match status" value="1"/>
</dbReference>
<dbReference type="PANTHER" id="PTHR33445">
    <property type="entry name" value="ATP SYNTHASE SUBUNIT B', CHLOROPLASTIC"/>
    <property type="match status" value="1"/>
</dbReference>
<dbReference type="NCBIfam" id="NF004411">
    <property type="entry name" value="PRK05759.1-2"/>
    <property type="match status" value="1"/>
</dbReference>
<dbReference type="GO" id="GO:0012505">
    <property type="term" value="C:endomembrane system"/>
    <property type="evidence" value="ECO:0007669"/>
    <property type="project" value="UniProtKB-SubCell"/>
</dbReference>
<evidence type="ECO:0000256" key="7">
    <source>
        <dbReference type="ARBA" id="ARBA00022989"/>
    </source>
</evidence>
<dbReference type="Pfam" id="PF00430">
    <property type="entry name" value="ATP-synt_B"/>
    <property type="match status" value="1"/>
</dbReference>
<keyword evidence="3 15" id="KW-1003">Cell membrane</keyword>
<keyword evidence="2 15" id="KW-0813">Transport</keyword>
<evidence type="ECO:0000256" key="6">
    <source>
        <dbReference type="ARBA" id="ARBA00022781"/>
    </source>
</evidence>
<evidence type="ECO:0000256" key="15">
    <source>
        <dbReference type="HAMAP-Rule" id="MF_01398"/>
    </source>
</evidence>
<evidence type="ECO:0000256" key="4">
    <source>
        <dbReference type="ARBA" id="ARBA00022547"/>
    </source>
</evidence>
<organism evidence="18 20">
    <name type="scientific">Methylovulum psychrotolerans</name>
    <dbReference type="NCBI Taxonomy" id="1704499"/>
    <lineage>
        <taxon>Bacteria</taxon>
        <taxon>Pseudomonadati</taxon>
        <taxon>Pseudomonadota</taxon>
        <taxon>Gammaproteobacteria</taxon>
        <taxon>Methylococcales</taxon>
        <taxon>Methylococcaceae</taxon>
        <taxon>Methylovulum</taxon>
    </lineage>
</organism>
<comment type="function">
    <text evidence="11 15">F(1)F(0) ATP synthase produces ATP from ADP in the presence of a proton or sodium gradient. F-type ATPases consist of two structural domains, F(1) containing the extramembraneous catalytic core and F(0) containing the membrane proton channel, linked together by a central stalk and a peripheral stalk. During catalysis, ATP synthesis in the catalytic domain of F(1) is coupled via a rotary mechanism of the central stalk subunits to proton translocation.</text>
</comment>
<feature type="coiled-coil region" evidence="17">
    <location>
        <begin position="47"/>
        <end position="74"/>
    </location>
</feature>
<evidence type="ECO:0000256" key="3">
    <source>
        <dbReference type="ARBA" id="ARBA00022475"/>
    </source>
</evidence>
<dbReference type="GO" id="GO:0005886">
    <property type="term" value="C:plasma membrane"/>
    <property type="evidence" value="ECO:0007669"/>
    <property type="project" value="UniProtKB-SubCell"/>
</dbReference>
<evidence type="ECO:0000313" key="21">
    <source>
        <dbReference type="Proteomes" id="UP000237423"/>
    </source>
</evidence>
<protein>
    <recommendedName>
        <fullName evidence="15">ATP synthase subunit b</fullName>
    </recommendedName>
    <alternativeName>
        <fullName evidence="15">ATP synthase F(0) sector subunit b</fullName>
    </alternativeName>
    <alternativeName>
        <fullName evidence="15">ATPase subunit I</fullName>
    </alternativeName>
    <alternativeName>
        <fullName evidence="15">F-type ATPase subunit b</fullName>
        <shortName evidence="15">F-ATPase subunit b</shortName>
    </alternativeName>
</protein>
<evidence type="ECO:0000256" key="12">
    <source>
        <dbReference type="ARBA" id="ARBA00025614"/>
    </source>
</evidence>
<name>A0A1Z4BVK9_9GAMM</name>
<dbReference type="Gene3D" id="1.20.5.620">
    <property type="entry name" value="F1F0 ATP synthase subunit B, membrane domain"/>
    <property type="match status" value="1"/>
</dbReference>
<dbReference type="CDD" id="cd06503">
    <property type="entry name" value="ATP-synt_Fo_b"/>
    <property type="match status" value="1"/>
</dbReference>
<dbReference type="GO" id="GO:0046933">
    <property type="term" value="F:proton-transporting ATP synthase activity, rotational mechanism"/>
    <property type="evidence" value="ECO:0007669"/>
    <property type="project" value="UniProtKB-UniRule"/>
</dbReference>
<sequence>MSINATLIGQMITFALLVWFTMKYIWPPLFDSLEERRKKIAEGLAAAEKGQEEMQLAEKKAKSYLKEAKTQSAEIVSLAQKRANEIVEESKDAAKKEGERLVLAARAQVEQEMQQAKDGLRQEVAKLALIAAEQILGAEIDAAKHQDIINNVSNQLG</sequence>
<dbReference type="InterPro" id="IPR002146">
    <property type="entry name" value="ATP_synth_b/b'su_bac/chlpt"/>
</dbReference>
<comment type="function">
    <text evidence="12">Component of the F(0) channel, it forms part of the peripheral stalk, linking F(1) to F(0). The b'-subunit is a diverged and duplicated form of b found in plants and photosynthetic bacteria.</text>
</comment>
<evidence type="ECO:0000313" key="20">
    <source>
        <dbReference type="Proteomes" id="UP000197019"/>
    </source>
</evidence>
<keyword evidence="20" id="KW-1185">Reference proteome</keyword>
<evidence type="ECO:0000256" key="5">
    <source>
        <dbReference type="ARBA" id="ARBA00022692"/>
    </source>
</evidence>
<keyword evidence="6 15" id="KW-0375">Hydrogen ion transport</keyword>
<evidence type="ECO:0000256" key="8">
    <source>
        <dbReference type="ARBA" id="ARBA00023065"/>
    </source>
</evidence>
<dbReference type="OrthoDB" id="9788020at2"/>
<evidence type="ECO:0000256" key="11">
    <source>
        <dbReference type="ARBA" id="ARBA00025198"/>
    </source>
</evidence>
<reference evidence="18 20" key="1">
    <citation type="submission" date="2017-06" db="EMBL/GenBank/DDBJ databases">
        <title>Genome Sequencing of the methanotroph Methylovulum psychrotolerants str. HV10-M2 isolated from a high-altitude environment.</title>
        <authorList>
            <person name="Mateos-Rivera A."/>
        </authorList>
    </citation>
    <scope>NUCLEOTIDE SEQUENCE [LARGE SCALE GENOMIC DNA]</scope>
    <source>
        <strain evidence="18 20">HV10_M2</strain>
    </source>
</reference>
<evidence type="ECO:0000256" key="9">
    <source>
        <dbReference type="ARBA" id="ARBA00023136"/>
    </source>
</evidence>
<evidence type="ECO:0000256" key="10">
    <source>
        <dbReference type="ARBA" id="ARBA00023310"/>
    </source>
</evidence>
<dbReference type="RefSeq" id="WP_088618165.1">
    <property type="nucleotide sequence ID" value="NZ_CP022129.1"/>
</dbReference>
<evidence type="ECO:0000313" key="18">
    <source>
        <dbReference type="EMBL" id="ASF45283.1"/>
    </source>
</evidence>
<gene>
    <name evidence="15" type="primary">atpF</name>
    <name evidence="19" type="ORF">AADEFJLK_00270</name>
    <name evidence="18" type="ORF">CEK71_03950</name>
</gene>
<keyword evidence="4 15" id="KW-0138">CF(0)</keyword>
<keyword evidence="5 15" id="KW-0812">Transmembrane</keyword>
<dbReference type="HAMAP" id="MF_01398">
    <property type="entry name" value="ATP_synth_b_bprime"/>
    <property type="match status" value="1"/>
</dbReference>
<keyword evidence="8 15" id="KW-0406">Ion transport</keyword>
<dbReference type="GO" id="GO:0046961">
    <property type="term" value="F:proton-transporting ATPase activity, rotational mechanism"/>
    <property type="evidence" value="ECO:0007669"/>
    <property type="project" value="TreeGrafter"/>
</dbReference>
<proteinExistence type="inferred from homology"/>
<evidence type="ECO:0000256" key="2">
    <source>
        <dbReference type="ARBA" id="ARBA00022448"/>
    </source>
</evidence>
<comment type="subcellular location">
    <subcellularLocation>
        <location evidence="15">Cell membrane</location>
        <topology evidence="15">Single-pass membrane protein</topology>
    </subcellularLocation>
    <subcellularLocation>
        <location evidence="14">Endomembrane system</location>
        <topology evidence="14">Single-pass membrane protein</topology>
    </subcellularLocation>
</comment>
<comment type="similarity">
    <text evidence="1 15 16">Belongs to the ATPase B chain family.</text>
</comment>
<evidence type="ECO:0000256" key="16">
    <source>
        <dbReference type="RuleBase" id="RU003848"/>
    </source>
</evidence>
<keyword evidence="17" id="KW-0175">Coiled coil</keyword>
<feature type="transmembrane region" description="Helical" evidence="15">
    <location>
        <begin position="6"/>
        <end position="26"/>
    </location>
</feature>
<dbReference type="EMBL" id="PGFZ01000001">
    <property type="protein sequence ID" value="POZ53252.1"/>
    <property type="molecule type" value="Genomic_DNA"/>
</dbReference>
<evidence type="ECO:0000256" key="13">
    <source>
        <dbReference type="ARBA" id="ARBA00026054"/>
    </source>
</evidence>
<evidence type="ECO:0000256" key="17">
    <source>
        <dbReference type="SAM" id="Coils"/>
    </source>
</evidence>
<dbReference type="InterPro" id="IPR028987">
    <property type="entry name" value="ATP_synth_B-like_membr_sf"/>
</dbReference>
<dbReference type="PANTHER" id="PTHR33445:SF1">
    <property type="entry name" value="ATP SYNTHASE SUBUNIT B"/>
    <property type="match status" value="1"/>
</dbReference>
<dbReference type="KEGG" id="mpsy:CEK71_03950"/>
<dbReference type="InterPro" id="IPR050059">
    <property type="entry name" value="ATP_synthase_B_chain"/>
</dbReference>
<dbReference type="EMBL" id="CP022129">
    <property type="protein sequence ID" value="ASF45283.1"/>
    <property type="molecule type" value="Genomic_DNA"/>
</dbReference>
<dbReference type="AlphaFoldDB" id="A0A1Z4BVK9"/>
<keyword evidence="9 15" id="KW-0472">Membrane</keyword>
<comment type="subunit">
    <text evidence="13">F-type ATPases have 2 components, F(1) - the catalytic core - and F(0) - the membrane proton channel. F(1) has five subunits: alpha(3), beta(3), gamma(1), delta(1), epsilon(1). F(0) has four main subunits: a(1), b(2) and c(10-14). The alpha and beta chains form an alternating ring which encloses part of the gamma chain. F(1) is attached to F(0) by a central stalk formed by the gamma and epsilon chains, while a peripheral stalk is formed by the delta and b chains.</text>
</comment>
<dbReference type="GO" id="GO:0045259">
    <property type="term" value="C:proton-transporting ATP synthase complex"/>
    <property type="evidence" value="ECO:0007669"/>
    <property type="project" value="UniProtKB-KW"/>
</dbReference>
<evidence type="ECO:0000256" key="1">
    <source>
        <dbReference type="ARBA" id="ARBA00005513"/>
    </source>
</evidence>
<dbReference type="NCBIfam" id="TIGR01144">
    <property type="entry name" value="ATP_synt_b"/>
    <property type="match status" value="1"/>
</dbReference>
<evidence type="ECO:0000256" key="14">
    <source>
        <dbReference type="ARBA" id="ARBA00037847"/>
    </source>
</evidence>
<comment type="subunit">
    <text evidence="15">F-type ATPases have 2 components, F(1) - the catalytic core - and F(0) - the membrane proton channel. F(1) has five subunits: alpha(3), beta(3), gamma(1), delta(1), epsilon(1). F(0) has three main subunits: a(1), b(2) and c(10-14). The alpha and beta chains form an alternating ring which encloses part of the gamma chain. F(1) is attached to F(0) by a central stalk formed by the gamma and epsilon chains, while a peripheral stalk is formed by the delta and b chains.</text>
</comment>
<reference evidence="19 21" key="2">
    <citation type="submission" date="2017-11" db="EMBL/GenBank/DDBJ databases">
        <title>Draft Genome Sequence of Methylobacter psychrotolerans Sph1T, an Obligate Methanotroph from Low-Temperature Environments.</title>
        <authorList>
            <person name="Oshkin I.Y."/>
            <person name="Miroshnikov K."/>
            <person name="Belova S.E."/>
            <person name="Korzhenkov A."/>
            <person name="Toshchakov S.V."/>
            <person name="Dedysh S.N."/>
        </authorList>
    </citation>
    <scope>NUCLEOTIDE SEQUENCE [LARGE SCALE GENOMIC DNA]</scope>
    <source>
        <strain evidence="19 21">Sph1</strain>
    </source>
</reference>
<dbReference type="Proteomes" id="UP000237423">
    <property type="component" value="Unassembled WGS sequence"/>
</dbReference>